<sequence>MAISGLLAGIKNSYAIPGVDRPGSESWTYGHCVQNSATDARARCSVGCDRDYDGSMVLTDLSLKGTYSSRCARKPGSEQSNAVAKRSCHGFDLDAVDVDMWSIVISTGRRLMHDPRFILVDDKTEVCATYGEYAVVRKEQVMDCGRGDARGSLHTSNVEKVPLRSVVDEDPGTLVAVDIHQHGRQHETEAGRREDTVALHSSGHCEGLGNHPVVCDARHHSVVELV</sequence>
<name>A0A3P7NW11_DIBLA</name>
<evidence type="ECO:0000313" key="2">
    <source>
        <dbReference type="Proteomes" id="UP000281553"/>
    </source>
</evidence>
<evidence type="ECO:0000313" key="1">
    <source>
        <dbReference type="EMBL" id="VDN09746.1"/>
    </source>
</evidence>
<dbReference type="EMBL" id="UYRU01047697">
    <property type="protein sequence ID" value="VDN09746.1"/>
    <property type="molecule type" value="Genomic_DNA"/>
</dbReference>
<accession>A0A3P7NW11</accession>
<protein>
    <submittedName>
        <fullName evidence="1">Uncharacterized protein</fullName>
    </submittedName>
</protein>
<dbReference type="AlphaFoldDB" id="A0A3P7NW11"/>
<gene>
    <name evidence="1" type="ORF">DILT_LOCUS5577</name>
</gene>
<dbReference type="Proteomes" id="UP000281553">
    <property type="component" value="Unassembled WGS sequence"/>
</dbReference>
<keyword evidence="2" id="KW-1185">Reference proteome</keyword>
<organism evidence="1 2">
    <name type="scientific">Dibothriocephalus latus</name>
    <name type="common">Fish tapeworm</name>
    <name type="synonym">Diphyllobothrium latum</name>
    <dbReference type="NCBI Taxonomy" id="60516"/>
    <lineage>
        <taxon>Eukaryota</taxon>
        <taxon>Metazoa</taxon>
        <taxon>Spiralia</taxon>
        <taxon>Lophotrochozoa</taxon>
        <taxon>Platyhelminthes</taxon>
        <taxon>Cestoda</taxon>
        <taxon>Eucestoda</taxon>
        <taxon>Diphyllobothriidea</taxon>
        <taxon>Diphyllobothriidae</taxon>
        <taxon>Dibothriocephalus</taxon>
    </lineage>
</organism>
<proteinExistence type="predicted"/>
<reference evidence="1 2" key="1">
    <citation type="submission" date="2018-11" db="EMBL/GenBank/DDBJ databases">
        <authorList>
            <consortium name="Pathogen Informatics"/>
        </authorList>
    </citation>
    <scope>NUCLEOTIDE SEQUENCE [LARGE SCALE GENOMIC DNA]</scope>
</reference>